<dbReference type="Proteomes" id="UP001576780">
    <property type="component" value="Unassembled WGS sequence"/>
</dbReference>
<dbReference type="PANTHER" id="PTHR43547:SF2">
    <property type="entry name" value="HYBRID SIGNAL TRANSDUCTION HISTIDINE KINASE C"/>
    <property type="match status" value="1"/>
</dbReference>
<dbReference type="CDD" id="cd19920">
    <property type="entry name" value="REC_PA4781-like"/>
    <property type="match status" value="1"/>
</dbReference>
<evidence type="ECO:0000256" key="3">
    <source>
        <dbReference type="ARBA" id="ARBA00022553"/>
    </source>
</evidence>
<feature type="modified residue" description="4-aspartylphosphate" evidence="6">
    <location>
        <position position="58"/>
    </location>
</feature>
<feature type="domain" description="Histidine kinase" evidence="7">
    <location>
        <begin position="168"/>
        <end position="386"/>
    </location>
</feature>
<dbReference type="EC" id="2.7.13.3" evidence="2"/>
<accession>A0ABV4WN20</accession>
<evidence type="ECO:0000256" key="5">
    <source>
        <dbReference type="ARBA" id="ARBA00023012"/>
    </source>
</evidence>
<evidence type="ECO:0000313" key="9">
    <source>
        <dbReference type="EMBL" id="MFB2836267.1"/>
    </source>
</evidence>
<dbReference type="Gene3D" id="1.10.287.130">
    <property type="match status" value="1"/>
</dbReference>
<organism evidence="9 10">
    <name type="scientific">Floridaenema evergladense BLCC-F167</name>
    <dbReference type="NCBI Taxonomy" id="3153639"/>
    <lineage>
        <taxon>Bacteria</taxon>
        <taxon>Bacillati</taxon>
        <taxon>Cyanobacteriota</taxon>
        <taxon>Cyanophyceae</taxon>
        <taxon>Oscillatoriophycideae</taxon>
        <taxon>Aerosakkonematales</taxon>
        <taxon>Aerosakkonemataceae</taxon>
        <taxon>Floridanema</taxon>
        <taxon>Floridanema evergladense</taxon>
    </lineage>
</organism>
<keyword evidence="4" id="KW-0418">Kinase</keyword>
<dbReference type="InterPro" id="IPR036890">
    <property type="entry name" value="HATPase_C_sf"/>
</dbReference>
<gene>
    <name evidence="9" type="ORF">ACE1CA_17165</name>
</gene>
<comment type="caution">
    <text evidence="9">The sequence shown here is derived from an EMBL/GenBank/DDBJ whole genome shotgun (WGS) entry which is preliminary data.</text>
</comment>
<feature type="domain" description="Response regulatory" evidence="8">
    <location>
        <begin position="9"/>
        <end position="125"/>
    </location>
</feature>
<keyword evidence="3 6" id="KW-0597">Phosphoprotein</keyword>
<protein>
    <recommendedName>
        <fullName evidence="2">histidine kinase</fullName>
        <ecNumber evidence="2">2.7.13.3</ecNumber>
    </recommendedName>
</protein>
<keyword evidence="4" id="KW-0808">Transferase</keyword>
<evidence type="ECO:0000259" key="7">
    <source>
        <dbReference type="PROSITE" id="PS50109"/>
    </source>
</evidence>
<dbReference type="SMART" id="SM00448">
    <property type="entry name" value="REC"/>
    <property type="match status" value="1"/>
</dbReference>
<name>A0ABV4WN20_9CYAN</name>
<dbReference type="SUPFAM" id="SSF52172">
    <property type="entry name" value="CheY-like"/>
    <property type="match status" value="1"/>
</dbReference>
<dbReference type="Pfam" id="PF00072">
    <property type="entry name" value="Response_reg"/>
    <property type="match status" value="1"/>
</dbReference>
<evidence type="ECO:0000259" key="8">
    <source>
        <dbReference type="PROSITE" id="PS50110"/>
    </source>
</evidence>
<evidence type="ECO:0000256" key="1">
    <source>
        <dbReference type="ARBA" id="ARBA00000085"/>
    </source>
</evidence>
<dbReference type="Gene3D" id="3.40.50.2300">
    <property type="match status" value="1"/>
</dbReference>
<dbReference type="Gene3D" id="3.30.565.10">
    <property type="entry name" value="Histidine kinase-like ATPase, C-terminal domain"/>
    <property type="match status" value="1"/>
</dbReference>
<dbReference type="RefSeq" id="WP_413278655.1">
    <property type="nucleotide sequence ID" value="NZ_JBHFNT010000145.1"/>
</dbReference>
<evidence type="ECO:0000256" key="2">
    <source>
        <dbReference type="ARBA" id="ARBA00012438"/>
    </source>
</evidence>
<dbReference type="PRINTS" id="PR00344">
    <property type="entry name" value="BCTRLSENSOR"/>
</dbReference>
<dbReference type="InterPro" id="IPR011006">
    <property type="entry name" value="CheY-like_superfamily"/>
</dbReference>
<proteinExistence type="predicted"/>
<dbReference type="SUPFAM" id="SSF55874">
    <property type="entry name" value="ATPase domain of HSP90 chaperone/DNA topoisomerase II/histidine kinase"/>
    <property type="match status" value="1"/>
</dbReference>
<dbReference type="InterPro" id="IPR001789">
    <property type="entry name" value="Sig_transdc_resp-reg_receiver"/>
</dbReference>
<dbReference type="CDD" id="cd00082">
    <property type="entry name" value="HisKA"/>
    <property type="match status" value="1"/>
</dbReference>
<dbReference type="Pfam" id="PF02518">
    <property type="entry name" value="HATPase_c"/>
    <property type="match status" value="1"/>
</dbReference>
<reference evidence="9 10" key="1">
    <citation type="submission" date="2024-09" db="EMBL/GenBank/DDBJ databases">
        <title>Floridaenema gen nov. (Aerosakkonemataceae, Aerosakkonematales ord. nov., Cyanobacteria) from benthic tropical and subtropical fresh waters, with the description of four new species.</title>
        <authorList>
            <person name="Moretto J.A."/>
            <person name="Berthold D.E."/>
            <person name="Lefler F.W."/>
            <person name="Huang I.-S."/>
            <person name="Laughinghouse H. IV."/>
        </authorList>
    </citation>
    <scope>NUCLEOTIDE SEQUENCE [LARGE SCALE GENOMIC DNA]</scope>
    <source>
        <strain evidence="9 10">BLCC-F167</strain>
    </source>
</reference>
<keyword evidence="10" id="KW-1185">Reference proteome</keyword>
<dbReference type="InterPro" id="IPR005467">
    <property type="entry name" value="His_kinase_dom"/>
</dbReference>
<evidence type="ECO:0000256" key="4">
    <source>
        <dbReference type="ARBA" id="ARBA00022777"/>
    </source>
</evidence>
<dbReference type="SMART" id="SM00387">
    <property type="entry name" value="HATPase_c"/>
    <property type="match status" value="1"/>
</dbReference>
<dbReference type="InterPro" id="IPR003661">
    <property type="entry name" value="HisK_dim/P_dom"/>
</dbReference>
<dbReference type="InterPro" id="IPR004358">
    <property type="entry name" value="Sig_transdc_His_kin-like_C"/>
</dbReference>
<dbReference type="PANTHER" id="PTHR43547">
    <property type="entry name" value="TWO-COMPONENT HISTIDINE KINASE"/>
    <property type="match status" value="1"/>
</dbReference>
<dbReference type="InterPro" id="IPR003594">
    <property type="entry name" value="HATPase_dom"/>
</dbReference>
<comment type="catalytic activity">
    <reaction evidence="1">
        <text>ATP + protein L-histidine = ADP + protein N-phospho-L-histidine.</text>
        <dbReference type="EC" id="2.7.13.3"/>
    </reaction>
</comment>
<evidence type="ECO:0000313" key="10">
    <source>
        <dbReference type="Proteomes" id="UP001576780"/>
    </source>
</evidence>
<dbReference type="PROSITE" id="PS50110">
    <property type="entry name" value="RESPONSE_REGULATORY"/>
    <property type="match status" value="1"/>
</dbReference>
<dbReference type="Gene3D" id="6.10.250.690">
    <property type="match status" value="1"/>
</dbReference>
<keyword evidence="5" id="KW-0902">Two-component regulatory system</keyword>
<dbReference type="Pfam" id="PF00512">
    <property type="entry name" value="HisKA"/>
    <property type="match status" value="1"/>
</dbReference>
<dbReference type="SMART" id="SM00388">
    <property type="entry name" value="HisKA"/>
    <property type="match status" value="1"/>
</dbReference>
<dbReference type="CDD" id="cd00075">
    <property type="entry name" value="HATPase"/>
    <property type="match status" value="1"/>
</dbReference>
<evidence type="ECO:0000256" key="6">
    <source>
        <dbReference type="PROSITE-ProRule" id="PRU00169"/>
    </source>
</evidence>
<sequence length="394" mass="43983">MIEHLVPPDILIVDDIPDNIRLLSSMLVEHGYRVRKVVNGERALKAIALQLPDLILLDIRMPDLDGYQVCARLKASDITKKIPIIFISAADDVFDKVKGFEVGGADYITKPFESIEVVARVEQQLAIRRCQQKLFAKNQQLATQNIQLQQEIKQRQQTERRLKVFVHAVSHDLRNPVTGISLLLQSYLNNTTADVVLDKQIVETMLDSCTRQLQLIDSLVETQLLETSRYPLNLQPISLYALTSRILKNWEPMLTKSEVVVLHRIATDLPLINADAEQLWRVFENLIGNAVKYNSSGFMLTLDALVDASEKMLRVIVADNGVGIPNTECASLFDLYVRGTNSVRRPGTGLGLYICRQIVEAHGGQIGVVGDLGQGASFWFTLPLVTSASAQSSR</sequence>
<dbReference type="PROSITE" id="PS50109">
    <property type="entry name" value="HIS_KIN"/>
    <property type="match status" value="1"/>
</dbReference>
<dbReference type="EMBL" id="JBHFNT010000145">
    <property type="protein sequence ID" value="MFB2836267.1"/>
    <property type="molecule type" value="Genomic_DNA"/>
</dbReference>